<dbReference type="PANTHER" id="PTHR47354:SF1">
    <property type="entry name" value="CARNITINE MONOOXYGENASE REDUCTASE SUBUNIT"/>
    <property type="match status" value="1"/>
</dbReference>
<dbReference type="PRINTS" id="PR00409">
    <property type="entry name" value="PHDIOXRDTASE"/>
</dbReference>
<evidence type="ECO:0000256" key="2">
    <source>
        <dbReference type="ARBA" id="ARBA00022630"/>
    </source>
</evidence>
<dbReference type="EMBL" id="JAZDUF010000004">
    <property type="protein sequence ID" value="MEE3851431.1"/>
    <property type="molecule type" value="Genomic_DNA"/>
</dbReference>
<gene>
    <name evidence="10" type="ORF">VZC37_13880</name>
</gene>
<comment type="cofactor">
    <cofactor evidence="1">
        <name>FAD</name>
        <dbReference type="ChEBI" id="CHEBI:57692"/>
    </cofactor>
</comment>
<dbReference type="InterPro" id="IPR017927">
    <property type="entry name" value="FAD-bd_FR_type"/>
</dbReference>
<evidence type="ECO:0000313" key="11">
    <source>
        <dbReference type="Proteomes" id="UP001347146"/>
    </source>
</evidence>
<dbReference type="InterPro" id="IPR001041">
    <property type="entry name" value="2Fe-2S_ferredoxin-type"/>
</dbReference>
<sequence>MANRRSATRVPAQLYGRPRADYTMAATRALFGAWMPVWERFLRYDTREQASTTVDVEVSARTPVSADATVIELLLRPAGGTPLPTWAPGAHIRILLPSGRIREYSLCGRPADDGEYRIAVRRISEAGGSAEVHDLQVGDVVRITHPLNAFPLAMPGHGSAAARLHFIAGGIGITPILPMIETAEAFGVPWSLTYLGRSTDSLAYLERLAGLNPEGRNRIDIRTDDVAGIPTATGLIEAIGDDAAVYFCGPPSLTDGLLAALRTAEHCAEVHFERFGLPTPAGREFEVSIAGRNTLTVAHDESMLTALLRAAPAATYSCRQGFCGTCKVRVLDGEVEHADSVLTDHERQQGFMLPCVSRAADDSLTIDL</sequence>
<feature type="domain" description="FAD-binding FR-type" evidence="9">
    <location>
        <begin position="51"/>
        <end position="153"/>
    </location>
</feature>
<evidence type="ECO:0000259" key="9">
    <source>
        <dbReference type="PROSITE" id="PS51384"/>
    </source>
</evidence>
<dbReference type="CDD" id="cd06185">
    <property type="entry name" value="PDR_like"/>
    <property type="match status" value="1"/>
</dbReference>
<evidence type="ECO:0000256" key="5">
    <source>
        <dbReference type="ARBA" id="ARBA00023002"/>
    </source>
</evidence>
<reference evidence="10 11" key="1">
    <citation type="submission" date="2024-01" db="EMBL/GenBank/DDBJ databases">
        <title>Draft genome sequence of Gordonia sp. LSe1-13.</title>
        <authorList>
            <person name="Suphannarot A."/>
            <person name="Mingma R."/>
        </authorList>
    </citation>
    <scope>NUCLEOTIDE SEQUENCE [LARGE SCALE GENOMIC DNA]</scope>
    <source>
        <strain evidence="10 11">LSe1-13</strain>
    </source>
</reference>
<dbReference type="EC" id="1.-.-.-" evidence="10"/>
<dbReference type="SUPFAM" id="SSF54292">
    <property type="entry name" value="2Fe-2S ferredoxin-like"/>
    <property type="match status" value="1"/>
</dbReference>
<evidence type="ECO:0000259" key="8">
    <source>
        <dbReference type="PROSITE" id="PS51085"/>
    </source>
</evidence>
<dbReference type="InterPro" id="IPR012675">
    <property type="entry name" value="Beta-grasp_dom_sf"/>
</dbReference>
<dbReference type="InterPro" id="IPR039261">
    <property type="entry name" value="FNR_nucleotide-bd"/>
</dbReference>
<evidence type="ECO:0000256" key="4">
    <source>
        <dbReference type="ARBA" id="ARBA00022723"/>
    </source>
</evidence>
<evidence type="ECO:0000256" key="3">
    <source>
        <dbReference type="ARBA" id="ARBA00022714"/>
    </source>
</evidence>
<dbReference type="Proteomes" id="UP001347146">
    <property type="component" value="Unassembled WGS sequence"/>
</dbReference>
<dbReference type="Gene3D" id="3.40.50.80">
    <property type="entry name" value="Nucleotide-binding domain of ferredoxin-NADP reductase (FNR) module"/>
    <property type="match status" value="1"/>
</dbReference>
<feature type="domain" description="2Fe-2S ferredoxin-type" evidence="8">
    <location>
        <begin position="285"/>
        <end position="368"/>
    </location>
</feature>
<dbReference type="InterPro" id="IPR017938">
    <property type="entry name" value="Riboflavin_synthase-like_b-brl"/>
</dbReference>
<dbReference type="Gene3D" id="3.10.20.30">
    <property type="match status" value="1"/>
</dbReference>
<dbReference type="PROSITE" id="PS51384">
    <property type="entry name" value="FAD_FR"/>
    <property type="match status" value="1"/>
</dbReference>
<dbReference type="Gene3D" id="2.40.30.10">
    <property type="entry name" value="Translation factors"/>
    <property type="match status" value="1"/>
</dbReference>
<dbReference type="CDD" id="cd00207">
    <property type="entry name" value="fer2"/>
    <property type="match status" value="1"/>
</dbReference>
<dbReference type="SUPFAM" id="SSF52343">
    <property type="entry name" value="Ferredoxin reductase-like, C-terminal NADP-linked domain"/>
    <property type="match status" value="1"/>
</dbReference>
<dbReference type="PANTHER" id="PTHR47354">
    <property type="entry name" value="NADH OXIDOREDUCTASE HCR"/>
    <property type="match status" value="1"/>
</dbReference>
<name>A0ABU7MFP3_9ACTN</name>
<evidence type="ECO:0000256" key="6">
    <source>
        <dbReference type="ARBA" id="ARBA00023004"/>
    </source>
</evidence>
<dbReference type="GO" id="GO:0016491">
    <property type="term" value="F:oxidoreductase activity"/>
    <property type="evidence" value="ECO:0007669"/>
    <property type="project" value="UniProtKB-KW"/>
</dbReference>
<keyword evidence="5 10" id="KW-0560">Oxidoreductase</keyword>
<keyword evidence="6" id="KW-0408">Iron</keyword>
<keyword evidence="4" id="KW-0479">Metal-binding</keyword>
<keyword evidence="3" id="KW-0001">2Fe-2S</keyword>
<dbReference type="InterPro" id="IPR036010">
    <property type="entry name" value="2Fe-2S_ferredoxin-like_sf"/>
</dbReference>
<accession>A0ABU7MFP3</accession>
<evidence type="ECO:0000256" key="7">
    <source>
        <dbReference type="ARBA" id="ARBA00023014"/>
    </source>
</evidence>
<dbReference type="Pfam" id="PF00111">
    <property type="entry name" value="Fer2"/>
    <property type="match status" value="1"/>
</dbReference>
<comment type="caution">
    <text evidence="10">The sequence shown here is derived from an EMBL/GenBank/DDBJ whole genome shotgun (WGS) entry which is preliminary data.</text>
</comment>
<keyword evidence="7" id="KW-0411">Iron-sulfur</keyword>
<dbReference type="SUPFAM" id="SSF63380">
    <property type="entry name" value="Riboflavin synthase domain-like"/>
    <property type="match status" value="1"/>
</dbReference>
<dbReference type="InterPro" id="IPR050415">
    <property type="entry name" value="MRET"/>
</dbReference>
<proteinExistence type="predicted"/>
<protein>
    <submittedName>
        <fullName evidence="10">PDR/VanB family oxidoreductase</fullName>
        <ecNumber evidence="10">1.-.-.-</ecNumber>
    </submittedName>
</protein>
<dbReference type="PROSITE" id="PS00197">
    <property type="entry name" value="2FE2S_FER_1"/>
    <property type="match status" value="1"/>
</dbReference>
<organism evidence="10 11">
    <name type="scientific">Gordonia sesuvii</name>
    <dbReference type="NCBI Taxonomy" id="3116777"/>
    <lineage>
        <taxon>Bacteria</taxon>
        <taxon>Bacillati</taxon>
        <taxon>Actinomycetota</taxon>
        <taxon>Actinomycetes</taxon>
        <taxon>Mycobacteriales</taxon>
        <taxon>Gordoniaceae</taxon>
        <taxon>Gordonia</taxon>
    </lineage>
</organism>
<evidence type="ECO:0000313" key="10">
    <source>
        <dbReference type="EMBL" id="MEE3851431.1"/>
    </source>
</evidence>
<dbReference type="RefSeq" id="WP_330433174.1">
    <property type="nucleotide sequence ID" value="NZ_JAZDUF010000004.1"/>
</dbReference>
<evidence type="ECO:0000256" key="1">
    <source>
        <dbReference type="ARBA" id="ARBA00001974"/>
    </source>
</evidence>
<dbReference type="InterPro" id="IPR006058">
    <property type="entry name" value="2Fe2S_fd_BS"/>
</dbReference>
<dbReference type="PROSITE" id="PS51085">
    <property type="entry name" value="2FE2S_FER_2"/>
    <property type="match status" value="1"/>
</dbReference>
<keyword evidence="11" id="KW-1185">Reference proteome</keyword>
<keyword evidence="2" id="KW-0285">Flavoprotein</keyword>